<accession>A0AAD4MSJ7</accession>
<name>A0AAD4MSJ7_9BILA</name>
<dbReference type="EMBL" id="JAKKPZ010000073">
    <property type="protein sequence ID" value="KAI1704004.1"/>
    <property type="molecule type" value="Genomic_DNA"/>
</dbReference>
<dbReference type="AlphaFoldDB" id="A0AAD4MSJ7"/>
<sequence>MPMLCGLDCAAIARAGTAQVDLWNRFSKRFTVKRQKSNASLRSAALSYPTSEIRLQRKRDEEIAGNNRPGSHVNLLIARFAC</sequence>
<evidence type="ECO:0000313" key="1">
    <source>
        <dbReference type="EMBL" id="KAI1704004.1"/>
    </source>
</evidence>
<proteinExistence type="predicted"/>
<protein>
    <submittedName>
        <fullName evidence="1">Uncharacterized protein</fullName>
    </submittedName>
</protein>
<dbReference type="Proteomes" id="UP001201812">
    <property type="component" value="Unassembled WGS sequence"/>
</dbReference>
<gene>
    <name evidence="1" type="ORF">DdX_14505</name>
</gene>
<evidence type="ECO:0000313" key="2">
    <source>
        <dbReference type="Proteomes" id="UP001201812"/>
    </source>
</evidence>
<organism evidence="1 2">
    <name type="scientific">Ditylenchus destructor</name>
    <dbReference type="NCBI Taxonomy" id="166010"/>
    <lineage>
        <taxon>Eukaryota</taxon>
        <taxon>Metazoa</taxon>
        <taxon>Ecdysozoa</taxon>
        <taxon>Nematoda</taxon>
        <taxon>Chromadorea</taxon>
        <taxon>Rhabditida</taxon>
        <taxon>Tylenchina</taxon>
        <taxon>Tylenchomorpha</taxon>
        <taxon>Sphaerularioidea</taxon>
        <taxon>Anguinidae</taxon>
        <taxon>Anguininae</taxon>
        <taxon>Ditylenchus</taxon>
    </lineage>
</organism>
<comment type="caution">
    <text evidence="1">The sequence shown here is derived from an EMBL/GenBank/DDBJ whole genome shotgun (WGS) entry which is preliminary data.</text>
</comment>
<keyword evidence="2" id="KW-1185">Reference proteome</keyword>
<reference evidence="1" key="1">
    <citation type="submission" date="2022-01" db="EMBL/GenBank/DDBJ databases">
        <title>Genome Sequence Resource for Two Populations of Ditylenchus destructor, the Migratory Endoparasitic Phytonematode.</title>
        <authorList>
            <person name="Zhang H."/>
            <person name="Lin R."/>
            <person name="Xie B."/>
        </authorList>
    </citation>
    <scope>NUCLEOTIDE SEQUENCE</scope>
    <source>
        <strain evidence="1">BazhouSP</strain>
    </source>
</reference>